<dbReference type="PANTHER" id="PTHR43679">
    <property type="entry name" value="OCTANOYLTRANSFERASE LIPM-RELATED"/>
    <property type="match status" value="1"/>
</dbReference>
<proteinExistence type="predicted"/>
<dbReference type="GO" id="GO:0016874">
    <property type="term" value="F:ligase activity"/>
    <property type="evidence" value="ECO:0007669"/>
    <property type="project" value="UniProtKB-KW"/>
</dbReference>
<gene>
    <name evidence="2" type="ORF">NZD89_07465</name>
</gene>
<evidence type="ECO:0000259" key="1">
    <source>
        <dbReference type="PROSITE" id="PS51733"/>
    </source>
</evidence>
<organism evidence="2 3">
    <name type="scientific">Alicyclobacillus fastidiosus</name>
    <dbReference type="NCBI Taxonomy" id="392011"/>
    <lineage>
        <taxon>Bacteria</taxon>
        <taxon>Bacillati</taxon>
        <taxon>Bacillota</taxon>
        <taxon>Bacilli</taxon>
        <taxon>Bacillales</taxon>
        <taxon>Alicyclobacillaceae</taxon>
        <taxon>Alicyclobacillus</taxon>
    </lineage>
</organism>
<dbReference type="RefSeq" id="WP_268007105.1">
    <property type="nucleotide sequence ID" value="NZ_BSUT01000001.1"/>
</dbReference>
<accession>A0ABY6ZM73</accession>
<name>A0ABY6ZM73_9BACL</name>
<reference evidence="2" key="1">
    <citation type="submission" date="2022-08" db="EMBL/GenBank/DDBJ databases">
        <title>Alicyclobacillus fastidiosus DSM 17978, complete genome.</title>
        <authorList>
            <person name="Wang Q."/>
            <person name="Cai R."/>
            <person name="Wang Z."/>
        </authorList>
    </citation>
    <scope>NUCLEOTIDE SEQUENCE</scope>
    <source>
        <strain evidence="2">DSM 17978</strain>
    </source>
</reference>
<dbReference type="InterPro" id="IPR045864">
    <property type="entry name" value="aa-tRNA-synth_II/BPL/LPL"/>
</dbReference>
<sequence>MNRDELLTLMPLNIEINTGEDPSNALHNILMDDEWAREVGREERFPTVRVWRHAPVQGLVVSKRDVAGAKGEEAMQVMAGLGWPIFVRPTGGTAVPHGAGVLNLSLLLPRTQEKVTTDAYYRLLCQPILDWFESMSLDATTGAVPGSYCDGNYNVLVDGLKLVGTAQAWRGGIAGTKSRHPGYVLAHACIMIDVDMVEATDVINRFYEEVGDDYRVDARTSTSLAQLLRLKRIEEAYDARTAQADFVRFLERYYSDANLDVQVR</sequence>
<dbReference type="InterPro" id="IPR050664">
    <property type="entry name" value="Octanoyltrans_LipM/LipL"/>
</dbReference>
<dbReference type="PROSITE" id="PS51733">
    <property type="entry name" value="BPL_LPL_CATALYTIC"/>
    <property type="match status" value="1"/>
</dbReference>
<dbReference type="Gene3D" id="3.30.930.10">
    <property type="entry name" value="Bira Bifunctional Protein, Domain 2"/>
    <property type="match status" value="1"/>
</dbReference>
<dbReference type="Proteomes" id="UP001164761">
    <property type="component" value="Chromosome"/>
</dbReference>
<feature type="domain" description="BPL/LPL catalytic" evidence="1">
    <location>
        <begin position="42"/>
        <end position="235"/>
    </location>
</feature>
<protein>
    <submittedName>
        <fullName evidence="2">Ligase</fullName>
    </submittedName>
</protein>
<evidence type="ECO:0000313" key="3">
    <source>
        <dbReference type="Proteomes" id="UP001164761"/>
    </source>
</evidence>
<dbReference type="PANTHER" id="PTHR43679:SF2">
    <property type="entry name" value="OCTANOYL-[GCVH]:PROTEIN N-OCTANOYLTRANSFERASE"/>
    <property type="match status" value="1"/>
</dbReference>
<evidence type="ECO:0000313" key="2">
    <source>
        <dbReference type="EMBL" id="WAH43226.1"/>
    </source>
</evidence>
<keyword evidence="2" id="KW-0436">Ligase</keyword>
<dbReference type="InterPro" id="IPR004143">
    <property type="entry name" value="BPL_LPL_catalytic"/>
</dbReference>
<dbReference type="EMBL" id="CP104067">
    <property type="protein sequence ID" value="WAH43226.1"/>
    <property type="molecule type" value="Genomic_DNA"/>
</dbReference>
<keyword evidence="3" id="KW-1185">Reference proteome</keyword>
<dbReference type="Pfam" id="PF21948">
    <property type="entry name" value="LplA-B_cat"/>
    <property type="match status" value="1"/>
</dbReference>
<dbReference type="SUPFAM" id="SSF55681">
    <property type="entry name" value="Class II aaRS and biotin synthetases"/>
    <property type="match status" value="1"/>
</dbReference>